<accession>A0A3M6TIF5</accession>
<organism evidence="1 2">
    <name type="scientific">Pocillopora damicornis</name>
    <name type="common">Cauliflower coral</name>
    <name type="synonym">Millepora damicornis</name>
    <dbReference type="NCBI Taxonomy" id="46731"/>
    <lineage>
        <taxon>Eukaryota</taxon>
        <taxon>Metazoa</taxon>
        <taxon>Cnidaria</taxon>
        <taxon>Anthozoa</taxon>
        <taxon>Hexacorallia</taxon>
        <taxon>Scleractinia</taxon>
        <taxon>Astrocoeniina</taxon>
        <taxon>Pocilloporidae</taxon>
        <taxon>Pocillopora</taxon>
    </lineage>
</organism>
<gene>
    <name evidence="1" type="ORF">pdam_00019191</name>
</gene>
<protein>
    <submittedName>
        <fullName evidence="1">Uncharacterized protein</fullName>
    </submittedName>
</protein>
<name>A0A3M6TIF5_POCDA</name>
<reference evidence="1 2" key="1">
    <citation type="journal article" date="2018" name="Sci. Rep.">
        <title>Comparative analysis of the Pocillopora damicornis genome highlights role of immune system in coral evolution.</title>
        <authorList>
            <person name="Cunning R."/>
            <person name="Bay R.A."/>
            <person name="Gillette P."/>
            <person name="Baker A.C."/>
            <person name="Traylor-Knowles N."/>
        </authorList>
    </citation>
    <scope>NUCLEOTIDE SEQUENCE [LARGE SCALE GENOMIC DNA]</scope>
    <source>
        <strain evidence="1">RSMAS</strain>
        <tissue evidence="1">Whole animal</tissue>
    </source>
</reference>
<comment type="caution">
    <text evidence="1">The sequence shown here is derived from an EMBL/GenBank/DDBJ whole genome shotgun (WGS) entry which is preliminary data.</text>
</comment>
<dbReference type="AlphaFoldDB" id="A0A3M6TIF5"/>
<proteinExistence type="predicted"/>
<evidence type="ECO:0000313" key="2">
    <source>
        <dbReference type="Proteomes" id="UP000275408"/>
    </source>
</evidence>
<evidence type="ECO:0000313" key="1">
    <source>
        <dbReference type="EMBL" id="RMX41185.1"/>
    </source>
</evidence>
<keyword evidence="2" id="KW-1185">Reference proteome</keyword>
<sequence>MKTTTVWCLVFCQECWRKELQIFVKPMILGCTLILITALVT</sequence>
<dbReference type="EMBL" id="RCHS01003521">
    <property type="protein sequence ID" value="RMX41185.1"/>
    <property type="molecule type" value="Genomic_DNA"/>
</dbReference>
<dbReference type="Proteomes" id="UP000275408">
    <property type="component" value="Unassembled WGS sequence"/>
</dbReference>